<dbReference type="EMBL" id="CP013023">
    <property type="protein sequence ID" value="ANF95850.1"/>
    <property type="molecule type" value="Genomic_DNA"/>
</dbReference>
<sequence length="96" mass="11246">MVYTTDDKTKLVNKSLISAQSIYRSPIVTLDKPDPFSIHRTGLEPYPWQKSTGICKTTSLVDHYRHRLDSYISQRDQLKQYSDQLRQETTINPHLH</sequence>
<dbReference type="Proteomes" id="UP000078148">
    <property type="component" value="Chromosome"/>
</dbReference>
<evidence type="ECO:0000313" key="2">
    <source>
        <dbReference type="Proteomes" id="UP000078148"/>
    </source>
</evidence>
<dbReference type="OrthoDB" id="2666063at2"/>
<organism evidence="1 2">
    <name type="scientific">Paenibacillus bovis</name>
    <dbReference type="NCBI Taxonomy" id="1616788"/>
    <lineage>
        <taxon>Bacteria</taxon>
        <taxon>Bacillati</taxon>
        <taxon>Bacillota</taxon>
        <taxon>Bacilli</taxon>
        <taxon>Bacillales</taxon>
        <taxon>Paenibacillaceae</taxon>
        <taxon>Paenibacillus</taxon>
    </lineage>
</organism>
<dbReference type="RefSeq" id="WP_060533175.1">
    <property type="nucleotide sequence ID" value="NZ_CP013023.1"/>
</dbReference>
<protein>
    <submittedName>
        <fullName evidence="1">Uncharacterized protein</fullName>
    </submittedName>
</protein>
<dbReference type="KEGG" id="pbv:AR543_07410"/>
<accession>A0A172ZFB9</accession>
<reference evidence="2" key="1">
    <citation type="submission" date="2015-10" db="EMBL/GenBank/DDBJ databases">
        <title>Genome of Paenibacillus bovis sp. nov.</title>
        <authorList>
            <person name="Wu Z."/>
            <person name="Gao C."/>
            <person name="Liu Z."/>
            <person name="Zheng H."/>
        </authorList>
    </citation>
    <scope>NUCLEOTIDE SEQUENCE [LARGE SCALE GENOMIC DNA]</scope>
    <source>
        <strain evidence="2">BD3526</strain>
    </source>
</reference>
<keyword evidence="2" id="KW-1185">Reference proteome</keyword>
<proteinExistence type="predicted"/>
<dbReference type="AlphaFoldDB" id="A0A172ZFB9"/>
<evidence type="ECO:0000313" key="1">
    <source>
        <dbReference type="EMBL" id="ANF95850.1"/>
    </source>
</evidence>
<name>A0A172ZFB9_9BACL</name>
<reference evidence="1 2" key="2">
    <citation type="journal article" date="2016" name="Int. J. Syst. Evol. Microbiol.">
        <title>Paenibacillus bovis sp. nov., isolated from raw yak (Bos grunniens) milk.</title>
        <authorList>
            <person name="Gao C."/>
            <person name="Han J."/>
            <person name="Liu Z."/>
            <person name="Xu X."/>
            <person name="Hang F."/>
            <person name="Wu Z."/>
        </authorList>
    </citation>
    <scope>NUCLEOTIDE SEQUENCE [LARGE SCALE GENOMIC DNA]</scope>
    <source>
        <strain evidence="1 2">BD3526</strain>
    </source>
</reference>
<gene>
    <name evidence="1" type="ORF">AR543_07410</name>
</gene>